<sequence length="121" mass="13190">MWEDPQPSVSPSQRCTIADSRIYNQANQSQNDKFPTYFLDDNDAQSSLCQAMMGEDGPILARSSPKRTLGRVPRYVKEAALNRVSSTAGVPGRRSPTPGQVSRAPKMPAPERPTLREGSGA</sequence>
<accession>A0AAV7VNY9</accession>
<evidence type="ECO:0000313" key="3">
    <source>
        <dbReference type="Proteomes" id="UP001066276"/>
    </source>
</evidence>
<evidence type="ECO:0000313" key="2">
    <source>
        <dbReference type="EMBL" id="KAJ1202091.1"/>
    </source>
</evidence>
<feature type="region of interest" description="Disordered" evidence="1">
    <location>
        <begin position="83"/>
        <end position="121"/>
    </location>
</feature>
<proteinExistence type="predicted"/>
<comment type="caution">
    <text evidence="2">The sequence shown here is derived from an EMBL/GenBank/DDBJ whole genome shotgun (WGS) entry which is preliminary data.</text>
</comment>
<dbReference type="Proteomes" id="UP001066276">
    <property type="component" value="Chromosome 2_1"/>
</dbReference>
<protein>
    <submittedName>
        <fullName evidence="2">Uncharacterized protein</fullName>
    </submittedName>
</protein>
<evidence type="ECO:0000256" key="1">
    <source>
        <dbReference type="SAM" id="MobiDB-lite"/>
    </source>
</evidence>
<keyword evidence="3" id="KW-1185">Reference proteome</keyword>
<organism evidence="2 3">
    <name type="scientific">Pleurodeles waltl</name>
    <name type="common">Iberian ribbed newt</name>
    <dbReference type="NCBI Taxonomy" id="8319"/>
    <lineage>
        <taxon>Eukaryota</taxon>
        <taxon>Metazoa</taxon>
        <taxon>Chordata</taxon>
        <taxon>Craniata</taxon>
        <taxon>Vertebrata</taxon>
        <taxon>Euteleostomi</taxon>
        <taxon>Amphibia</taxon>
        <taxon>Batrachia</taxon>
        <taxon>Caudata</taxon>
        <taxon>Salamandroidea</taxon>
        <taxon>Salamandridae</taxon>
        <taxon>Pleurodelinae</taxon>
        <taxon>Pleurodeles</taxon>
    </lineage>
</organism>
<dbReference type="EMBL" id="JANPWB010000003">
    <property type="protein sequence ID" value="KAJ1202091.1"/>
    <property type="molecule type" value="Genomic_DNA"/>
</dbReference>
<dbReference type="AlphaFoldDB" id="A0AAV7VNY9"/>
<gene>
    <name evidence="2" type="ORF">NDU88_005893</name>
</gene>
<name>A0AAV7VNY9_PLEWA</name>
<reference evidence="2" key="1">
    <citation type="journal article" date="2022" name="bioRxiv">
        <title>Sequencing and chromosome-scale assembly of the giantPleurodeles waltlgenome.</title>
        <authorList>
            <person name="Brown T."/>
            <person name="Elewa A."/>
            <person name="Iarovenko S."/>
            <person name="Subramanian E."/>
            <person name="Araus A.J."/>
            <person name="Petzold A."/>
            <person name="Susuki M."/>
            <person name="Suzuki K.-i.T."/>
            <person name="Hayashi T."/>
            <person name="Toyoda A."/>
            <person name="Oliveira C."/>
            <person name="Osipova E."/>
            <person name="Leigh N.D."/>
            <person name="Simon A."/>
            <person name="Yun M.H."/>
        </authorList>
    </citation>
    <scope>NUCLEOTIDE SEQUENCE</scope>
    <source>
        <strain evidence="2">20211129_DDA</strain>
        <tissue evidence="2">Liver</tissue>
    </source>
</reference>